<dbReference type="Pfam" id="PF06962">
    <property type="entry name" value="rRNA_methylase"/>
    <property type="match status" value="1"/>
</dbReference>
<organism evidence="1 2">
    <name type="scientific">Caloramator fervidus</name>
    <dbReference type="NCBI Taxonomy" id="29344"/>
    <lineage>
        <taxon>Bacteria</taxon>
        <taxon>Bacillati</taxon>
        <taxon>Bacillota</taxon>
        <taxon>Clostridia</taxon>
        <taxon>Eubacteriales</taxon>
        <taxon>Clostridiaceae</taxon>
        <taxon>Caloramator</taxon>
    </lineage>
</organism>
<dbReference type="RefSeq" id="WP_242971193.1">
    <property type="nucleotide sequence ID" value="NZ_FNUK01000010.1"/>
</dbReference>
<protein>
    <submittedName>
        <fullName evidence="1">Putative rRNA methylase</fullName>
    </submittedName>
</protein>
<accession>A0A1H5UMB2</accession>
<keyword evidence="1" id="KW-0489">Methyltransferase</keyword>
<proteinExistence type="predicted"/>
<dbReference type="PANTHER" id="PTHR35276:SF1">
    <property type="entry name" value="TRNA (MNM(5)S(2)U34)-METHYLTRANSFERASE, CHLOROPLASTIC"/>
    <property type="match status" value="1"/>
</dbReference>
<dbReference type="GO" id="GO:0008168">
    <property type="term" value="F:methyltransferase activity"/>
    <property type="evidence" value="ECO:0007669"/>
    <property type="project" value="UniProtKB-KW"/>
</dbReference>
<dbReference type="Proteomes" id="UP000242850">
    <property type="component" value="Unassembled WGS sequence"/>
</dbReference>
<dbReference type="EMBL" id="FNUK01000010">
    <property type="protein sequence ID" value="SEF76164.1"/>
    <property type="molecule type" value="Genomic_DNA"/>
</dbReference>
<evidence type="ECO:0000313" key="1">
    <source>
        <dbReference type="EMBL" id="SEF76164.1"/>
    </source>
</evidence>
<dbReference type="CDD" id="cd02440">
    <property type="entry name" value="AdoMet_MTases"/>
    <property type="match status" value="1"/>
</dbReference>
<evidence type="ECO:0000313" key="2">
    <source>
        <dbReference type="Proteomes" id="UP000242850"/>
    </source>
</evidence>
<dbReference type="GO" id="GO:0032259">
    <property type="term" value="P:methylation"/>
    <property type="evidence" value="ECO:0007669"/>
    <property type="project" value="UniProtKB-KW"/>
</dbReference>
<dbReference type="AlphaFoldDB" id="A0A1H5UMB2"/>
<gene>
    <name evidence="1" type="ORF">SAMN05660865_00938</name>
</gene>
<keyword evidence="2" id="KW-1185">Reference proteome</keyword>
<sequence>MYKIVLKATRMAQDIVEKVLKEDDFAVDATLGNGNDTLFLSSILNKGKVYSFDIQSYAVDKFKKVLDEKNIRNVILINDGHENILKYINEPIKVVMFNLGYLPGGDQSIITKPDTTLKALEDSLKILKPGGIVTIVVYTGHVGGKEEEVALKNYIKSLDPKVFSVMQIKFVNRDEKAPYLIVIEKNDSCNVNK</sequence>
<dbReference type="Gene3D" id="3.40.50.150">
    <property type="entry name" value="Vaccinia Virus protein VP39"/>
    <property type="match status" value="1"/>
</dbReference>
<dbReference type="PANTHER" id="PTHR35276">
    <property type="entry name" value="S-ADENOSYL-L-METHIONINE-DEPENDENT METHYLTRANSFERASES SUPERFAMILY PROTEIN"/>
    <property type="match status" value="1"/>
</dbReference>
<dbReference type="InterPro" id="IPR010719">
    <property type="entry name" value="MnmM_MeTrfase"/>
</dbReference>
<dbReference type="SUPFAM" id="SSF53335">
    <property type="entry name" value="S-adenosyl-L-methionine-dependent methyltransferases"/>
    <property type="match status" value="1"/>
</dbReference>
<dbReference type="InterPro" id="IPR029063">
    <property type="entry name" value="SAM-dependent_MTases_sf"/>
</dbReference>
<keyword evidence="1" id="KW-0808">Transferase</keyword>
<name>A0A1H5UMB2_9CLOT</name>
<reference evidence="2" key="1">
    <citation type="submission" date="2016-10" db="EMBL/GenBank/DDBJ databases">
        <authorList>
            <person name="Varghese N."/>
            <person name="Submissions S."/>
        </authorList>
    </citation>
    <scope>NUCLEOTIDE SEQUENCE [LARGE SCALE GENOMIC DNA]</scope>
    <source>
        <strain evidence="2">DSM 5463</strain>
    </source>
</reference>